<evidence type="ECO:0000313" key="3">
    <source>
        <dbReference type="EMBL" id="MFC5497391.1"/>
    </source>
</evidence>
<dbReference type="CDD" id="cd00293">
    <property type="entry name" value="USP-like"/>
    <property type="match status" value="1"/>
</dbReference>
<keyword evidence="4" id="KW-1185">Reference proteome</keyword>
<comment type="caution">
    <text evidence="3">The sequence shown here is derived from an EMBL/GenBank/DDBJ whole genome shotgun (WGS) entry which is preliminary data.</text>
</comment>
<feature type="domain" description="UspA" evidence="2">
    <location>
        <begin position="2"/>
        <end position="140"/>
    </location>
</feature>
<organism evidence="3 4">
    <name type="scientific">Caenimonas terrae</name>
    <dbReference type="NCBI Taxonomy" id="696074"/>
    <lineage>
        <taxon>Bacteria</taxon>
        <taxon>Pseudomonadati</taxon>
        <taxon>Pseudomonadota</taxon>
        <taxon>Betaproteobacteria</taxon>
        <taxon>Burkholderiales</taxon>
        <taxon>Comamonadaceae</taxon>
        <taxon>Caenimonas</taxon>
    </lineage>
</organism>
<dbReference type="PANTHER" id="PTHR31964:SF113">
    <property type="entry name" value="USPA DOMAIN-CONTAINING PROTEIN"/>
    <property type="match status" value="1"/>
</dbReference>
<evidence type="ECO:0000313" key="4">
    <source>
        <dbReference type="Proteomes" id="UP001596037"/>
    </source>
</evidence>
<evidence type="ECO:0000256" key="1">
    <source>
        <dbReference type="ARBA" id="ARBA00008791"/>
    </source>
</evidence>
<evidence type="ECO:0000259" key="2">
    <source>
        <dbReference type="Pfam" id="PF00582"/>
    </source>
</evidence>
<dbReference type="Proteomes" id="UP001596037">
    <property type="component" value="Unassembled WGS sequence"/>
</dbReference>
<accession>A0ABW0NAT8</accession>
<dbReference type="InterPro" id="IPR006015">
    <property type="entry name" value="Universal_stress_UspA"/>
</dbReference>
<comment type="similarity">
    <text evidence="1">Belongs to the universal stress protein A family.</text>
</comment>
<sequence length="140" mass="14926">MKVLFAADGSEYTKKALAFLVTNGELIGADGEVVVLNVQPPMPPRVIALAGADAVHDYHKEEAGKVLEPIKTFMARHPLRFRSSWVVGPAAEEIIKAAHTEKAGMIVMGTHGHGVLARALLGSVAQRVVVDSDLPVLLVK</sequence>
<dbReference type="RefSeq" id="WP_376849443.1">
    <property type="nucleotide sequence ID" value="NZ_JBHSMF010000006.1"/>
</dbReference>
<reference evidence="4" key="1">
    <citation type="journal article" date="2019" name="Int. J. Syst. Evol. Microbiol.">
        <title>The Global Catalogue of Microorganisms (GCM) 10K type strain sequencing project: providing services to taxonomists for standard genome sequencing and annotation.</title>
        <authorList>
            <consortium name="The Broad Institute Genomics Platform"/>
            <consortium name="The Broad Institute Genome Sequencing Center for Infectious Disease"/>
            <person name="Wu L."/>
            <person name="Ma J."/>
        </authorList>
    </citation>
    <scope>NUCLEOTIDE SEQUENCE [LARGE SCALE GENOMIC DNA]</scope>
    <source>
        <strain evidence="4">CCUG 57401</strain>
    </source>
</reference>
<gene>
    <name evidence="3" type="ORF">ACFPOE_07590</name>
</gene>
<dbReference type="EMBL" id="JBHSMF010000006">
    <property type="protein sequence ID" value="MFC5497391.1"/>
    <property type="molecule type" value="Genomic_DNA"/>
</dbReference>
<dbReference type="PANTHER" id="PTHR31964">
    <property type="entry name" value="ADENINE NUCLEOTIDE ALPHA HYDROLASES-LIKE SUPERFAMILY PROTEIN"/>
    <property type="match status" value="1"/>
</dbReference>
<proteinExistence type="inferred from homology"/>
<dbReference type="PRINTS" id="PR01438">
    <property type="entry name" value="UNVRSLSTRESS"/>
</dbReference>
<dbReference type="Pfam" id="PF00582">
    <property type="entry name" value="Usp"/>
    <property type="match status" value="1"/>
</dbReference>
<protein>
    <submittedName>
        <fullName evidence="3">Universal stress protein</fullName>
    </submittedName>
</protein>
<dbReference type="InterPro" id="IPR014729">
    <property type="entry name" value="Rossmann-like_a/b/a_fold"/>
</dbReference>
<dbReference type="SUPFAM" id="SSF52402">
    <property type="entry name" value="Adenine nucleotide alpha hydrolases-like"/>
    <property type="match status" value="1"/>
</dbReference>
<name>A0ABW0NAT8_9BURK</name>
<dbReference type="Gene3D" id="3.40.50.620">
    <property type="entry name" value="HUPs"/>
    <property type="match status" value="1"/>
</dbReference>
<dbReference type="InterPro" id="IPR006016">
    <property type="entry name" value="UspA"/>
</dbReference>